<dbReference type="Pfam" id="PF12505">
    <property type="entry name" value="DUF3712"/>
    <property type="match status" value="1"/>
</dbReference>
<evidence type="ECO:0000313" key="4">
    <source>
        <dbReference type="Proteomes" id="UP000193648"/>
    </source>
</evidence>
<feature type="signal peptide" evidence="1">
    <location>
        <begin position="1"/>
        <end position="21"/>
    </location>
</feature>
<keyword evidence="1" id="KW-0732">Signal</keyword>
<dbReference type="GeneID" id="33570419"/>
<dbReference type="RefSeq" id="XP_021884198.1">
    <property type="nucleotide sequence ID" value="XM_022028576.1"/>
</dbReference>
<gene>
    <name evidence="2" type="ORF">BCR41DRAFT_393622</name>
    <name evidence="3" type="ORF">BCR41DRAFT_393626</name>
</gene>
<dbReference type="STRING" id="64571.A0A1Y2GY84"/>
<accession>A0A1Y2GY84</accession>
<evidence type="ECO:0000313" key="2">
    <source>
        <dbReference type="EMBL" id="ORZ26433.1"/>
    </source>
</evidence>
<reference evidence="2 4" key="1">
    <citation type="submission" date="2016-07" db="EMBL/GenBank/DDBJ databases">
        <title>Pervasive Adenine N6-methylation of Active Genes in Fungi.</title>
        <authorList>
            <consortium name="DOE Joint Genome Institute"/>
            <person name="Mondo S.J."/>
            <person name="Dannebaum R.O."/>
            <person name="Kuo R.C."/>
            <person name="Labutti K."/>
            <person name="Haridas S."/>
            <person name="Kuo A."/>
            <person name="Salamov A."/>
            <person name="Ahrendt S.R."/>
            <person name="Lipzen A."/>
            <person name="Sullivan W."/>
            <person name="Andreopoulos W.B."/>
            <person name="Clum A."/>
            <person name="Lindquist E."/>
            <person name="Daum C."/>
            <person name="Ramamoorthy G.K."/>
            <person name="Gryganskyi A."/>
            <person name="Culley D."/>
            <person name="Magnuson J.K."/>
            <person name="James T.Y."/>
            <person name="O'Malley M.A."/>
            <person name="Stajich J.E."/>
            <person name="Spatafora J.W."/>
            <person name="Visel A."/>
            <person name="Grigoriev I.V."/>
        </authorList>
    </citation>
    <scope>NUCLEOTIDE SEQUENCE [LARGE SCALE GENOMIC DNA]</scope>
    <source>
        <strain evidence="2 4">NRRL 3116</strain>
    </source>
</reference>
<proteinExistence type="predicted"/>
<evidence type="ECO:0000256" key="1">
    <source>
        <dbReference type="SAM" id="SignalP"/>
    </source>
</evidence>
<dbReference type="InterPro" id="IPR022185">
    <property type="entry name" value="DUF3712"/>
</dbReference>
<comment type="caution">
    <text evidence="2">The sequence shown here is derived from an EMBL/GenBank/DDBJ whole genome shotgun (WGS) entry which is preliminary data.</text>
</comment>
<dbReference type="EMBL" id="MCFF01000007">
    <property type="protein sequence ID" value="ORZ26437.1"/>
    <property type="molecule type" value="Genomic_DNA"/>
</dbReference>
<dbReference type="OrthoDB" id="2394524at2759"/>
<evidence type="ECO:0000313" key="3">
    <source>
        <dbReference type="EMBL" id="ORZ26437.1"/>
    </source>
</evidence>
<dbReference type="Proteomes" id="UP000193648">
    <property type="component" value="Unassembled WGS sequence"/>
</dbReference>
<keyword evidence="4" id="KW-1185">Reference proteome</keyword>
<dbReference type="AlphaFoldDB" id="A0A1Y2GY84"/>
<protein>
    <submittedName>
        <fullName evidence="2">Uncharacterized protein</fullName>
    </submittedName>
</protein>
<organism evidence="2 4">
    <name type="scientific">Lobosporangium transversale</name>
    <dbReference type="NCBI Taxonomy" id="64571"/>
    <lineage>
        <taxon>Eukaryota</taxon>
        <taxon>Fungi</taxon>
        <taxon>Fungi incertae sedis</taxon>
        <taxon>Mucoromycota</taxon>
        <taxon>Mortierellomycotina</taxon>
        <taxon>Mortierellomycetes</taxon>
        <taxon>Mortierellales</taxon>
        <taxon>Mortierellaceae</taxon>
        <taxon>Lobosporangium</taxon>
    </lineage>
</organism>
<feature type="chain" id="PRO_5011907722" evidence="1">
    <location>
        <begin position="22"/>
        <end position="347"/>
    </location>
</feature>
<dbReference type="EMBL" id="MCFF01000007">
    <property type="protein sequence ID" value="ORZ26433.1"/>
    <property type="molecule type" value="Genomic_DNA"/>
</dbReference>
<sequence>MKVSTQILATSAIAFTATALAMPSMSKRVIDGTKVLGCLASTFMKGDEAWSPECAAAAATDIGLAQEVSLGEFDIDFASSDPMSMPISLPNLQVRLASLPGTSWPIVSLANHHNIIDNGVAIAEFDFPMAPAEVKDSIVKNPIERNVVNILPGLEDAFSNYLANIITKPSYTFSIGGNVDASLKVPSLSGNSKSSDADSSKTLTATNIGISAPVTVRGLDNLQKIEYVELVSLTKDADSGVTTVAQKLNIHNPSELSMNIGDIALNILNANGDLMGVINIPSLYLAIGDNAVTATATFTDPDTYNTLTTKSNTFTLAGFDGSVKNPILAKALCSFVSHIAFPKLEAE</sequence>
<name>A0A1Y2GY84_9FUNG</name>
<dbReference type="InParanoid" id="A0A1Y2GY84"/>